<reference evidence="2 3" key="1">
    <citation type="journal article" date="2018" name="Sci. Rep.">
        <title>Genomic signatures of local adaptation to the degree of environmental predictability in rotifers.</title>
        <authorList>
            <person name="Franch-Gras L."/>
            <person name="Hahn C."/>
            <person name="Garcia-Roger E.M."/>
            <person name="Carmona M.J."/>
            <person name="Serra M."/>
            <person name="Gomez A."/>
        </authorList>
    </citation>
    <scope>NUCLEOTIDE SEQUENCE [LARGE SCALE GENOMIC DNA]</scope>
    <source>
        <strain evidence="2">HYR1</strain>
    </source>
</reference>
<keyword evidence="1" id="KW-0472">Membrane</keyword>
<gene>
    <name evidence="2" type="ORF">BpHYR1_024883</name>
</gene>
<dbReference type="AlphaFoldDB" id="A0A3M7PH50"/>
<evidence type="ECO:0000313" key="3">
    <source>
        <dbReference type="Proteomes" id="UP000276133"/>
    </source>
</evidence>
<proteinExistence type="predicted"/>
<sequence>MKFFVINFVDDIIVVIFERLYSFLSANIRLGNNNFNIFFLNASSIDFLAIIFFFNDGFRFFVFCSRDRFSSLSNLSSLLEFQSFGSCHLSLLRQVFYLGFTENNIGIRSR</sequence>
<dbReference type="Proteomes" id="UP000276133">
    <property type="component" value="Unassembled WGS sequence"/>
</dbReference>
<keyword evidence="1" id="KW-0812">Transmembrane</keyword>
<feature type="transmembrane region" description="Helical" evidence="1">
    <location>
        <begin position="37"/>
        <end position="58"/>
    </location>
</feature>
<protein>
    <submittedName>
        <fullName evidence="2">Uncharacterized protein</fullName>
    </submittedName>
</protein>
<keyword evidence="3" id="KW-1185">Reference proteome</keyword>
<comment type="caution">
    <text evidence="2">The sequence shown here is derived from an EMBL/GenBank/DDBJ whole genome shotgun (WGS) entry which is preliminary data.</text>
</comment>
<accession>A0A3M7PH50</accession>
<keyword evidence="1" id="KW-1133">Transmembrane helix</keyword>
<name>A0A3M7PH50_BRAPC</name>
<evidence type="ECO:0000256" key="1">
    <source>
        <dbReference type="SAM" id="Phobius"/>
    </source>
</evidence>
<evidence type="ECO:0000313" key="2">
    <source>
        <dbReference type="EMBL" id="RMZ98044.1"/>
    </source>
</evidence>
<organism evidence="2 3">
    <name type="scientific">Brachionus plicatilis</name>
    <name type="common">Marine rotifer</name>
    <name type="synonym">Brachionus muelleri</name>
    <dbReference type="NCBI Taxonomy" id="10195"/>
    <lineage>
        <taxon>Eukaryota</taxon>
        <taxon>Metazoa</taxon>
        <taxon>Spiralia</taxon>
        <taxon>Gnathifera</taxon>
        <taxon>Rotifera</taxon>
        <taxon>Eurotatoria</taxon>
        <taxon>Monogononta</taxon>
        <taxon>Pseudotrocha</taxon>
        <taxon>Ploima</taxon>
        <taxon>Brachionidae</taxon>
        <taxon>Brachionus</taxon>
    </lineage>
</organism>
<dbReference type="EMBL" id="REGN01011015">
    <property type="protein sequence ID" value="RMZ98044.1"/>
    <property type="molecule type" value="Genomic_DNA"/>
</dbReference>